<evidence type="ECO:0000256" key="4">
    <source>
        <dbReference type="ARBA" id="ARBA00022989"/>
    </source>
</evidence>
<keyword evidence="4 6" id="KW-1133">Transmembrane helix</keyword>
<gene>
    <name evidence="7" type="ORF">FRY97_18920</name>
</gene>
<dbReference type="PANTHER" id="PTHR13353">
    <property type="entry name" value="TRANSMEMBRANE PROTEIN 19"/>
    <property type="match status" value="1"/>
</dbReference>
<evidence type="ECO:0000256" key="6">
    <source>
        <dbReference type="SAM" id="Phobius"/>
    </source>
</evidence>
<dbReference type="EMBL" id="VOOR01000057">
    <property type="protein sequence ID" value="TXB61488.1"/>
    <property type="molecule type" value="Genomic_DNA"/>
</dbReference>
<proteinExistence type="inferred from homology"/>
<feature type="transmembrane region" description="Helical" evidence="6">
    <location>
        <begin position="80"/>
        <end position="100"/>
    </location>
</feature>
<feature type="transmembrane region" description="Helical" evidence="6">
    <location>
        <begin position="179"/>
        <end position="200"/>
    </location>
</feature>
<organism evidence="7 8">
    <name type="scientific">Phaeodactylibacter luteus</name>
    <dbReference type="NCBI Taxonomy" id="1564516"/>
    <lineage>
        <taxon>Bacteria</taxon>
        <taxon>Pseudomonadati</taxon>
        <taxon>Bacteroidota</taxon>
        <taxon>Saprospiria</taxon>
        <taxon>Saprospirales</taxon>
        <taxon>Haliscomenobacteraceae</taxon>
        <taxon>Phaeodactylibacter</taxon>
    </lineage>
</organism>
<keyword evidence="3 6" id="KW-0812">Transmembrane</keyword>
<dbReference type="AlphaFoldDB" id="A0A5C6RGC5"/>
<dbReference type="RefSeq" id="WP_147169141.1">
    <property type="nucleotide sequence ID" value="NZ_VOOR01000057.1"/>
</dbReference>
<dbReference type="PANTHER" id="PTHR13353:SF5">
    <property type="entry name" value="TRANSMEMBRANE PROTEIN 19"/>
    <property type="match status" value="1"/>
</dbReference>
<evidence type="ECO:0000313" key="8">
    <source>
        <dbReference type="Proteomes" id="UP000321580"/>
    </source>
</evidence>
<name>A0A5C6RGC5_9BACT</name>
<dbReference type="Proteomes" id="UP000321580">
    <property type="component" value="Unassembled WGS sequence"/>
</dbReference>
<dbReference type="InterPro" id="IPR002794">
    <property type="entry name" value="DUF92_TMEM19"/>
</dbReference>
<comment type="caution">
    <text evidence="7">The sequence shown here is derived from an EMBL/GenBank/DDBJ whole genome shotgun (WGS) entry which is preliminary data.</text>
</comment>
<reference evidence="7 8" key="1">
    <citation type="submission" date="2019-08" db="EMBL/GenBank/DDBJ databases">
        <title>Genome of Phaeodactylibacter luteus.</title>
        <authorList>
            <person name="Bowman J.P."/>
        </authorList>
    </citation>
    <scope>NUCLEOTIDE SEQUENCE [LARGE SCALE GENOMIC DNA]</scope>
    <source>
        <strain evidence="7 8">KCTC 42180</strain>
    </source>
</reference>
<sequence>MLNAGFLIFLGSAIAYWRHWLSGAGAVAGGTVAALVFLGCGWAGISCLGLFFGLGVGATRFQFQRKERSGLAEKGKGRRGVGNVIGNGGIAAFVSFVLVWHNSLSGLPIVAGSLAAATSDTLSSELGNIYGKRFWDLRTFREGQKGMDGVISLEGSLAGLAGAAAMGALLLAWGGEPRAALIVVIAGLAGNVTDSFLGAFPERAGWLSNHAVNFISTACAALLVFLLL</sequence>
<evidence type="ECO:0000313" key="7">
    <source>
        <dbReference type="EMBL" id="TXB61488.1"/>
    </source>
</evidence>
<feature type="transmembrane region" description="Helical" evidence="6">
    <location>
        <begin position="33"/>
        <end position="59"/>
    </location>
</feature>
<keyword evidence="8" id="KW-1185">Reference proteome</keyword>
<evidence type="ECO:0000256" key="3">
    <source>
        <dbReference type="ARBA" id="ARBA00022692"/>
    </source>
</evidence>
<dbReference type="GO" id="GO:0016020">
    <property type="term" value="C:membrane"/>
    <property type="evidence" value="ECO:0007669"/>
    <property type="project" value="UniProtKB-SubCell"/>
</dbReference>
<feature type="transmembrane region" description="Helical" evidence="6">
    <location>
        <begin position="207"/>
        <end position="227"/>
    </location>
</feature>
<feature type="transmembrane region" description="Helical" evidence="6">
    <location>
        <begin position="151"/>
        <end position="173"/>
    </location>
</feature>
<evidence type="ECO:0000256" key="2">
    <source>
        <dbReference type="ARBA" id="ARBA00009012"/>
    </source>
</evidence>
<evidence type="ECO:0000256" key="1">
    <source>
        <dbReference type="ARBA" id="ARBA00004141"/>
    </source>
</evidence>
<comment type="similarity">
    <text evidence="2">Belongs to the TMEM19 family.</text>
</comment>
<accession>A0A5C6RGC5</accession>
<comment type="subcellular location">
    <subcellularLocation>
        <location evidence="1">Membrane</location>
        <topology evidence="1">Multi-pass membrane protein</topology>
    </subcellularLocation>
</comment>
<dbReference type="OrthoDB" id="9770047at2"/>
<evidence type="ECO:0000256" key="5">
    <source>
        <dbReference type="ARBA" id="ARBA00023136"/>
    </source>
</evidence>
<dbReference type="Pfam" id="PF01940">
    <property type="entry name" value="DUF92"/>
    <property type="match status" value="1"/>
</dbReference>
<protein>
    <submittedName>
        <fullName evidence="7">DUF92 domain-containing protein</fullName>
    </submittedName>
</protein>
<keyword evidence="5 6" id="KW-0472">Membrane</keyword>